<evidence type="ECO:0000256" key="1">
    <source>
        <dbReference type="SAM" id="Phobius"/>
    </source>
</evidence>
<proteinExistence type="predicted"/>
<gene>
    <name evidence="2" type="ORF">BN1723_013690</name>
</gene>
<sequence length="328" mass="37332">MASASHGPNGCGFTFIFPPPLCELISGCPPSIRRCIWPSSTICLLLRIVSPHCSASPHTIMGLASPTSMYHQMRVRGLQRPATISVIFGAVLAFVYVLLQSSAPWNLTSSHTRLGKEYKIPVRQIEGLADAIADMWRPLVVDINADNYTAWLWGDRGTPYVMPAKAKRHYTTPLGMDVLILDVDTRPLEQMRSKGRVQSDFRALFEDDQLTPRFAGMLNHYIYAQIHGYDYKFIHASELSDRHQTWVKVPAIKEALLKYKFVCLGVFVSHHWGKKDEPIQDLWRLVTRAVTRYASQGRPDLIFKAFINPIRPPPNWAFYDEMLRFDEA</sequence>
<feature type="transmembrane region" description="Helical" evidence="1">
    <location>
        <begin position="82"/>
        <end position="99"/>
    </location>
</feature>
<keyword evidence="1" id="KW-0812">Transmembrane</keyword>
<dbReference type="EMBL" id="CVQI01018335">
    <property type="protein sequence ID" value="CRK25753.1"/>
    <property type="molecule type" value="Genomic_DNA"/>
</dbReference>
<dbReference type="Proteomes" id="UP000045706">
    <property type="component" value="Unassembled WGS sequence"/>
</dbReference>
<protein>
    <submittedName>
        <fullName evidence="2">Uncharacterized protein</fullName>
    </submittedName>
</protein>
<reference evidence="3" key="1">
    <citation type="submission" date="2015-05" db="EMBL/GenBank/DDBJ databases">
        <authorList>
            <person name="Fogelqvist Johan"/>
        </authorList>
    </citation>
    <scope>NUCLEOTIDE SEQUENCE [LARGE SCALE GENOMIC DNA]</scope>
</reference>
<keyword evidence="1" id="KW-1133">Transmembrane helix</keyword>
<keyword evidence="1" id="KW-0472">Membrane</keyword>
<dbReference type="AlphaFoldDB" id="A0A0G4LUK5"/>
<accession>A0A0G4LUK5</accession>
<name>A0A0G4LUK5_VERLO</name>
<organism evidence="2 3">
    <name type="scientific">Verticillium longisporum</name>
    <name type="common">Verticillium dahliae var. longisporum</name>
    <dbReference type="NCBI Taxonomy" id="100787"/>
    <lineage>
        <taxon>Eukaryota</taxon>
        <taxon>Fungi</taxon>
        <taxon>Dikarya</taxon>
        <taxon>Ascomycota</taxon>
        <taxon>Pezizomycotina</taxon>
        <taxon>Sordariomycetes</taxon>
        <taxon>Hypocreomycetidae</taxon>
        <taxon>Glomerellales</taxon>
        <taxon>Plectosphaerellaceae</taxon>
        <taxon>Verticillium</taxon>
    </lineage>
</organism>
<evidence type="ECO:0000313" key="2">
    <source>
        <dbReference type="EMBL" id="CRK25753.1"/>
    </source>
</evidence>
<evidence type="ECO:0000313" key="3">
    <source>
        <dbReference type="Proteomes" id="UP000045706"/>
    </source>
</evidence>